<organism evidence="2 3">
    <name type="scientific">Aliishimia ponticola</name>
    <dbReference type="NCBI Taxonomy" id="2499833"/>
    <lineage>
        <taxon>Bacteria</taxon>
        <taxon>Pseudomonadati</taxon>
        <taxon>Pseudomonadota</taxon>
        <taxon>Alphaproteobacteria</taxon>
        <taxon>Rhodobacterales</taxon>
        <taxon>Paracoccaceae</taxon>
        <taxon>Aliishimia</taxon>
    </lineage>
</organism>
<sequence length="114" mass="12786">MSDGRIEFTKRLNRLTRRHNAMARGYTASLRGDGLIVVHPRRVHFHMPVRGFVLLMSVFMLFKGFMLATLGPATYSERLTVLSGGTVYEQAGAFVMGIDPVSQVVADTLRPYVR</sequence>
<comment type="caution">
    <text evidence="2">The sequence shown here is derived from an EMBL/GenBank/DDBJ whole genome shotgun (WGS) entry which is preliminary data.</text>
</comment>
<dbReference type="EMBL" id="SRKY01000002">
    <property type="protein sequence ID" value="THH37210.1"/>
    <property type="molecule type" value="Genomic_DNA"/>
</dbReference>
<proteinExistence type="predicted"/>
<name>A0A4S4NLY5_9RHOB</name>
<feature type="transmembrane region" description="Helical" evidence="1">
    <location>
        <begin position="51"/>
        <end position="70"/>
    </location>
</feature>
<evidence type="ECO:0000313" key="2">
    <source>
        <dbReference type="EMBL" id="THH37210.1"/>
    </source>
</evidence>
<gene>
    <name evidence="2" type="ORF">E4Z66_09820</name>
</gene>
<dbReference type="Proteomes" id="UP000306602">
    <property type="component" value="Unassembled WGS sequence"/>
</dbReference>
<accession>A0A4S4NLY5</accession>
<evidence type="ECO:0000313" key="3">
    <source>
        <dbReference type="Proteomes" id="UP000306602"/>
    </source>
</evidence>
<evidence type="ECO:0000256" key="1">
    <source>
        <dbReference type="SAM" id="Phobius"/>
    </source>
</evidence>
<dbReference type="OrthoDB" id="7866534at2"/>
<keyword evidence="1" id="KW-1133">Transmembrane helix</keyword>
<protein>
    <submittedName>
        <fullName evidence="2">Uncharacterized protein</fullName>
    </submittedName>
</protein>
<keyword evidence="1" id="KW-0812">Transmembrane</keyword>
<keyword evidence="1" id="KW-0472">Membrane</keyword>
<reference evidence="2 3" key="1">
    <citation type="submission" date="2019-04" db="EMBL/GenBank/DDBJ databases">
        <title>Shimia ponticola sp. nov., isolated from seawater.</title>
        <authorList>
            <person name="Kim Y.-O."/>
            <person name="Yoon J.-H."/>
        </authorList>
    </citation>
    <scope>NUCLEOTIDE SEQUENCE [LARGE SCALE GENOMIC DNA]</scope>
    <source>
        <strain evidence="2 3">MYP11</strain>
    </source>
</reference>
<dbReference type="AlphaFoldDB" id="A0A4S4NLY5"/>
<keyword evidence="3" id="KW-1185">Reference proteome</keyword>